<sequence length="144" mass="15926">MKNLLLIVFLLISTMAGFSQAKPPTPSSLESPLFRSIEGTYFDLEHDNSMLSANSYFNILDWLQGRVAGLQVYTIRGIRVPYIRNYPATIYVDEIRSDASILNMLPVADMALVKIIKSPQAGIGTGPGGAIVVYTKRGEEEKEE</sequence>
<reference evidence="2 3" key="2">
    <citation type="journal article" date="2016" name="Int. J. Syst. Evol. Microbiol.">
        <title>Flavisolibacter tropicus sp. nov., isolated from tropical soil.</title>
        <authorList>
            <person name="Lee J.J."/>
            <person name="Kang M.S."/>
            <person name="Kim G.S."/>
            <person name="Lee C.S."/>
            <person name="Lim S."/>
            <person name="Lee J."/>
            <person name="Roh S.H."/>
            <person name="Kang H."/>
            <person name="Ha J.M."/>
            <person name="Bae S."/>
            <person name="Jung H.Y."/>
            <person name="Kim M.K."/>
        </authorList>
    </citation>
    <scope>NUCLEOTIDE SEQUENCE [LARGE SCALE GENOMIC DNA]</scope>
    <source>
        <strain evidence="2 3">LCS9</strain>
    </source>
</reference>
<dbReference type="KEGG" id="fla:SY85_14735"/>
<dbReference type="InterPro" id="IPR037066">
    <property type="entry name" value="Plug_dom_sf"/>
</dbReference>
<reference evidence="3" key="1">
    <citation type="submission" date="2015-01" db="EMBL/GenBank/DDBJ databases">
        <title>Flavisolibacter sp./LCS9/ whole genome sequencing.</title>
        <authorList>
            <person name="Kim M.K."/>
            <person name="Srinivasan S."/>
            <person name="Lee J.-J."/>
        </authorList>
    </citation>
    <scope>NUCLEOTIDE SEQUENCE [LARGE SCALE GENOMIC DNA]</scope>
    <source>
        <strain evidence="3">LCS9</strain>
    </source>
</reference>
<dbReference type="Gene3D" id="2.170.130.10">
    <property type="entry name" value="TonB-dependent receptor, plug domain"/>
    <property type="match status" value="1"/>
</dbReference>
<feature type="chain" id="PRO_5008001344" description="TonB-dependent receptor plug domain-containing protein" evidence="1">
    <location>
        <begin position="22"/>
        <end position="144"/>
    </location>
</feature>
<accession>A0A172TXS3</accession>
<dbReference type="Proteomes" id="UP000077177">
    <property type="component" value="Chromosome"/>
</dbReference>
<evidence type="ECO:0000256" key="1">
    <source>
        <dbReference type="SAM" id="SignalP"/>
    </source>
</evidence>
<keyword evidence="3" id="KW-1185">Reference proteome</keyword>
<evidence type="ECO:0008006" key="4">
    <source>
        <dbReference type="Google" id="ProtNLM"/>
    </source>
</evidence>
<feature type="signal peptide" evidence="1">
    <location>
        <begin position="1"/>
        <end position="21"/>
    </location>
</feature>
<organism evidence="2 3">
    <name type="scientific">Flavisolibacter tropicus</name>
    <dbReference type="NCBI Taxonomy" id="1492898"/>
    <lineage>
        <taxon>Bacteria</taxon>
        <taxon>Pseudomonadati</taxon>
        <taxon>Bacteroidota</taxon>
        <taxon>Chitinophagia</taxon>
        <taxon>Chitinophagales</taxon>
        <taxon>Chitinophagaceae</taxon>
        <taxon>Flavisolibacter</taxon>
    </lineage>
</organism>
<dbReference type="EMBL" id="CP011390">
    <property type="protein sequence ID" value="ANE51573.1"/>
    <property type="molecule type" value="Genomic_DNA"/>
</dbReference>
<name>A0A172TXS3_9BACT</name>
<proteinExistence type="predicted"/>
<protein>
    <recommendedName>
        <fullName evidence="4">TonB-dependent receptor plug domain-containing protein</fullName>
    </recommendedName>
</protein>
<evidence type="ECO:0000313" key="2">
    <source>
        <dbReference type="EMBL" id="ANE51573.1"/>
    </source>
</evidence>
<keyword evidence="1" id="KW-0732">Signal</keyword>
<evidence type="ECO:0000313" key="3">
    <source>
        <dbReference type="Proteomes" id="UP000077177"/>
    </source>
</evidence>
<gene>
    <name evidence="2" type="ORF">SY85_14735</name>
</gene>
<dbReference type="OrthoDB" id="679547at2"/>
<dbReference type="AlphaFoldDB" id="A0A172TXS3"/>
<dbReference type="SUPFAM" id="SSF56935">
    <property type="entry name" value="Porins"/>
    <property type="match status" value="1"/>
</dbReference>
<dbReference type="RefSeq" id="WP_066405676.1">
    <property type="nucleotide sequence ID" value="NZ_CP011390.1"/>
</dbReference>